<keyword evidence="4" id="KW-0963">Cytoplasm</keyword>
<keyword evidence="13" id="KW-1185">Reference proteome</keyword>
<dbReference type="OrthoDB" id="1545at2759"/>
<dbReference type="EC" id="6.1.1.14" evidence="3"/>
<dbReference type="PANTHER" id="PTHR30075:SF2">
    <property type="entry name" value="GLYCINE--TRNA LIGASE, CHLOROPLASTIC_MITOCHONDRIAL 2"/>
    <property type="match status" value="1"/>
</dbReference>
<evidence type="ECO:0000256" key="6">
    <source>
        <dbReference type="ARBA" id="ARBA00022741"/>
    </source>
</evidence>
<dbReference type="InterPro" id="IPR006194">
    <property type="entry name" value="Gly-tRNA-synth_heterodimer"/>
</dbReference>
<evidence type="ECO:0000313" key="12">
    <source>
        <dbReference type="EMBL" id="EPS71620.1"/>
    </source>
</evidence>
<evidence type="ECO:0000256" key="5">
    <source>
        <dbReference type="ARBA" id="ARBA00022598"/>
    </source>
</evidence>
<evidence type="ECO:0000256" key="8">
    <source>
        <dbReference type="ARBA" id="ARBA00022917"/>
    </source>
</evidence>
<evidence type="ECO:0000256" key="9">
    <source>
        <dbReference type="ARBA" id="ARBA00023146"/>
    </source>
</evidence>
<comment type="caution">
    <text evidence="12">The sequence shown here is derived from an EMBL/GenBank/DDBJ whole genome shotgun (WGS) entry which is preliminary data.</text>
</comment>
<keyword evidence="9" id="KW-0030">Aminoacyl-tRNA synthetase</keyword>
<comment type="catalytic activity">
    <reaction evidence="10">
        <text>tRNA(Gly) + glycine + ATP = glycyl-tRNA(Gly) + AMP + diphosphate</text>
        <dbReference type="Rhea" id="RHEA:16013"/>
        <dbReference type="Rhea" id="RHEA-COMP:9664"/>
        <dbReference type="Rhea" id="RHEA-COMP:9683"/>
        <dbReference type="ChEBI" id="CHEBI:30616"/>
        <dbReference type="ChEBI" id="CHEBI:33019"/>
        <dbReference type="ChEBI" id="CHEBI:57305"/>
        <dbReference type="ChEBI" id="CHEBI:78442"/>
        <dbReference type="ChEBI" id="CHEBI:78522"/>
        <dbReference type="ChEBI" id="CHEBI:456215"/>
        <dbReference type="EC" id="6.1.1.14"/>
    </reaction>
</comment>
<dbReference type="Pfam" id="PF05746">
    <property type="entry name" value="DALR_1"/>
    <property type="match status" value="1"/>
</dbReference>
<dbReference type="Proteomes" id="UP000015453">
    <property type="component" value="Unassembled WGS sequence"/>
</dbReference>
<dbReference type="GO" id="GO:0006426">
    <property type="term" value="P:glycyl-tRNA aminoacylation"/>
    <property type="evidence" value="ECO:0007669"/>
    <property type="project" value="InterPro"/>
</dbReference>
<dbReference type="PROSITE" id="PS50861">
    <property type="entry name" value="AA_TRNA_LIGASE_II_GLYAB"/>
    <property type="match status" value="1"/>
</dbReference>
<keyword evidence="7" id="KW-0067">ATP-binding</keyword>
<dbReference type="GO" id="GO:0004820">
    <property type="term" value="F:glycine-tRNA ligase activity"/>
    <property type="evidence" value="ECO:0007669"/>
    <property type="project" value="UniProtKB-EC"/>
</dbReference>
<comment type="similarity">
    <text evidence="2">Belongs to the class-II aminoacyl-tRNA synthetase family.</text>
</comment>
<keyword evidence="8" id="KW-0648">Protein biosynthesis</keyword>
<name>S8CXE4_9LAMI</name>
<feature type="domain" description="DALR anticodon binding" evidence="11">
    <location>
        <begin position="58"/>
        <end position="148"/>
    </location>
</feature>
<sequence length="164" mass="18857">HQFVTRRLEQLLIDRGIGPETVRSVLAERANRPWLAAKSAKKMNELSRGEALQRIVEAYSRPTRIVLGKDVDENLEVDEAAFETDEETALWNTYTDMKSRIRPDMEIDDFVNASSSLIRPLDDFFNNVFVMVKDERVRNNRLGLLRRISLLPKGILDLSLLPGF</sequence>
<evidence type="ECO:0000259" key="11">
    <source>
        <dbReference type="Pfam" id="PF05746"/>
    </source>
</evidence>
<dbReference type="AlphaFoldDB" id="S8CXE4"/>
<gene>
    <name evidence="12" type="ORF">M569_03139</name>
</gene>
<evidence type="ECO:0000256" key="3">
    <source>
        <dbReference type="ARBA" id="ARBA00012829"/>
    </source>
</evidence>
<keyword evidence="5" id="KW-0436">Ligase</keyword>
<accession>S8CXE4</accession>
<proteinExistence type="inferred from homology"/>
<evidence type="ECO:0000256" key="10">
    <source>
        <dbReference type="ARBA" id="ARBA00047937"/>
    </source>
</evidence>
<evidence type="ECO:0000256" key="7">
    <source>
        <dbReference type="ARBA" id="ARBA00022840"/>
    </source>
</evidence>
<dbReference type="GO" id="GO:0005524">
    <property type="term" value="F:ATP binding"/>
    <property type="evidence" value="ECO:0007669"/>
    <property type="project" value="UniProtKB-KW"/>
</dbReference>
<dbReference type="GO" id="GO:0005739">
    <property type="term" value="C:mitochondrion"/>
    <property type="evidence" value="ECO:0007669"/>
    <property type="project" value="TreeGrafter"/>
</dbReference>
<dbReference type="GO" id="GO:0009570">
    <property type="term" value="C:chloroplast stroma"/>
    <property type="evidence" value="ECO:0007669"/>
    <property type="project" value="TreeGrafter"/>
</dbReference>
<evidence type="ECO:0000256" key="2">
    <source>
        <dbReference type="ARBA" id="ARBA00008226"/>
    </source>
</evidence>
<protein>
    <recommendedName>
        <fullName evidence="3">glycine--tRNA ligase</fullName>
        <ecNumber evidence="3">6.1.1.14</ecNumber>
    </recommendedName>
</protein>
<dbReference type="PANTHER" id="PTHR30075">
    <property type="entry name" value="GLYCYL-TRNA SYNTHETASE"/>
    <property type="match status" value="1"/>
</dbReference>
<evidence type="ECO:0000256" key="4">
    <source>
        <dbReference type="ARBA" id="ARBA00022490"/>
    </source>
</evidence>
<comment type="subcellular location">
    <subcellularLocation>
        <location evidence="1">Cytoplasm</location>
    </subcellularLocation>
</comment>
<feature type="non-terminal residue" evidence="12">
    <location>
        <position position="1"/>
    </location>
</feature>
<dbReference type="GO" id="GO:0004814">
    <property type="term" value="F:arginine-tRNA ligase activity"/>
    <property type="evidence" value="ECO:0007669"/>
    <property type="project" value="InterPro"/>
</dbReference>
<reference evidence="12 13" key="1">
    <citation type="journal article" date="2013" name="BMC Genomics">
        <title>The miniature genome of a carnivorous plant Genlisea aurea contains a low number of genes and short non-coding sequences.</title>
        <authorList>
            <person name="Leushkin E.V."/>
            <person name="Sutormin R.A."/>
            <person name="Nabieva E.R."/>
            <person name="Penin A.A."/>
            <person name="Kondrashov A.S."/>
            <person name="Logacheva M.D."/>
        </authorList>
    </citation>
    <scope>NUCLEOTIDE SEQUENCE [LARGE SCALE GENOMIC DNA]</scope>
</reference>
<dbReference type="InterPro" id="IPR008909">
    <property type="entry name" value="DALR_anticod-bd"/>
</dbReference>
<keyword evidence="6" id="KW-0547">Nucleotide-binding</keyword>
<evidence type="ECO:0000256" key="1">
    <source>
        <dbReference type="ARBA" id="ARBA00004496"/>
    </source>
</evidence>
<evidence type="ECO:0000313" key="13">
    <source>
        <dbReference type="Proteomes" id="UP000015453"/>
    </source>
</evidence>
<dbReference type="EMBL" id="AUSU01001175">
    <property type="protein sequence ID" value="EPS71620.1"/>
    <property type="molecule type" value="Genomic_DNA"/>
</dbReference>
<organism evidence="12 13">
    <name type="scientific">Genlisea aurea</name>
    <dbReference type="NCBI Taxonomy" id="192259"/>
    <lineage>
        <taxon>Eukaryota</taxon>
        <taxon>Viridiplantae</taxon>
        <taxon>Streptophyta</taxon>
        <taxon>Embryophyta</taxon>
        <taxon>Tracheophyta</taxon>
        <taxon>Spermatophyta</taxon>
        <taxon>Magnoliopsida</taxon>
        <taxon>eudicotyledons</taxon>
        <taxon>Gunneridae</taxon>
        <taxon>Pentapetalae</taxon>
        <taxon>asterids</taxon>
        <taxon>lamiids</taxon>
        <taxon>Lamiales</taxon>
        <taxon>Lentibulariaceae</taxon>
        <taxon>Genlisea</taxon>
    </lineage>
</organism>
<dbReference type="GO" id="GO:0006420">
    <property type="term" value="P:arginyl-tRNA aminoacylation"/>
    <property type="evidence" value="ECO:0007669"/>
    <property type="project" value="InterPro"/>
</dbReference>